<dbReference type="InterPro" id="IPR004839">
    <property type="entry name" value="Aminotransferase_I/II_large"/>
</dbReference>
<dbReference type="Pfam" id="PF00155">
    <property type="entry name" value="Aminotran_1_2"/>
    <property type="match status" value="1"/>
</dbReference>
<sequence>MLFTIDRNLQKPVQNQLREQIIAALMNGLLAAGEKMPSSRKLAKDLGISRTTVMIVYDKLVEGEFLVAVPRSGYRVSDIAANAETLPQRTPDREEGCSAVDWESLLDSRLGRQRNIVKPLNWQDYPYPFVYGQPDASLFPLPAWRECSRQAMSRLAMRDWANDAVMADDPELITEIRSKLLPKRGIYADKTEILITLGAQNALYLIAALLMREGMAVGIEDPGYPDARNIFDRRGVSLIPLGVDEDGVIIDDNVARSKILYVTPSHQYPTTVTLSPERRKALLTSAAVTGSLIIEDDFESDTNYMGDAVSALKSEDRDGRVIYVGSLSKSMFPGLRLGFIVAPERLIRELRFLRRLMLRHAPSNNQRTTALFIAQGYHLSYIHKLHKAYGERWHRMAAALTTHMPGMTRAPRFGGTSFWVKGPEGLDAEILAERALDQGVVLEPGAIHFMEPATGQRYFRLGFSSIALDRIEEGIRRLAALL</sequence>
<evidence type="ECO:0000256" key="2">
    <source>
        <dbReference type="ARBA" id="ARBA00022898"/>
    </source>
</evidence>
<dbReference type="InterPro" id="IPR015424">
    <property type="entry name" value="PyrdxlP-dep_Trfase"/>
</dbReference>
<dbReference type="CDD" id="cd07377">
    <property type="entry name" value="WHTH_GntR"/>
    <property type="match status" value="1"/>
</dbReference>
<keyword evidence="2" id="KW-0663">Pyridoxal phosphate</keyword>
<dbReference type="Gene3D" id="3.40.640.10">
    <property type="entry name" value="Type I PLP-dependent aspartate aminotransferase-like (Major domain)"/>
    <property type="match status" value="1"/>
</dbReference>
<dbReference type="CDD" id="cd00609">
    <property type="entry name" value="AAT_like"/>
    <property type="match status" value="1"/>
</dbReference>
<keyword evidence="7" id="KW-0808">Transferase</keyword>
<evidence type="ECO:0000256" key="1">
    <source>
        <dbReference type="ARBA" id="ARBA00005384"/>
    </source>
</evidence>
<dbReference type="InterPro" id="IPR036390">
    <property type="entry name" value="WH_DNA-bd_sf"/>
</dbReference>
<dbReference type="EMBL" id="JAFLNC010000002">
    <property type="protein sequence ID" value="MBO0333721.1"/>
    <property type="molecule type" value="Genomic_DNA"/>
</dbReference>
<evidence type="ECO:0000256" key="4">
    <source>
        <dbReference type="ARBA" id="ARBA00023125"/>
    </source>
</evidence>
<keyword evidence="7" id="KW-0032">Aminotransferase</keyword>
<dbReference type="GO" id="GO:0008483">
    <property type="term" value="F:transaminase activity"/>
    <property type="evidence" value="ECO:0007669"/>
    <property type="project" value="UniProtKB-KW"/>
</dbReference>
<dbReference type="InterPro" id="IPR000524">
    <property type="entry name" value="Tscrpt_reg_HTH_GntR"/>
</dbReference>
<proteinExistence type="inferred from homology"/>
<organism evidence="7 8">
    <name type="scientific">Sneathiella sedimenti</name>
    <dbReference type="NCBI Taxonomy" id="2816034"/>
    <lineage>
        <taxon>Bacteria</taxon>
        <taxon>Pseudomonadati</taxon>
        <taxon>Pseudomonadota</taxon>
        <taxon>Alphaproteobacteria</taxon>
        <taxon>Sneathiellales</taxon>
        <taxon>Sneathiellaceae</taxon>
        <taxon>Sneathiella</taxon>
    </lineage>
</organism>
<dbReference type="Proteomes" id="UP000664761">
    <property type="component" value="Unassembled WGS sequence"/>
</dbReference>
<accession>A0ABS3F5H0</accession>
<dbReference type="InterPro" id="IPR036388">
    <property type="entry name" value="WH-like_DNA-bd_sf"/>
</dbReference>
<gene>
    <name evidence="7" type="ORF">J0X12_08855</name>
</gene>
<dbReference type="Pfam" id="PF00392">
    <property type="entry name" value="GntR"/>
    <property type="match status" value="1"/>
</dbReference>
<dbReference type="InterPro" id="IPR015421">
    <property type="entry name" value="PyrdxlP-dep_Trfase_major"/>
</dbReference>
<dbReference type="SUPFAM" id="SSF46785">
    <property type="entry name" value="Winged helix' DNA-binding domain"/>
    <property type="match status" value="1"/>
</dbReference>
<dbReference type="InterPro" id="IPR051446">
    <property type="entry name" value="HTH_trans_reg/aminotransferase"/>
</dbReference>
<name>A0ABS3F5H0_9PROT</name>
<dbReference type="PROSITE" id="PS50949">
    <property type="entry name" value="HTH_GNTR"/>
    <property type="match status" value="1"/>
</dbReference>
<evidence type="ECO:0000259" key="6">
    <source>
        <dbReference type="PROSITE" id="PS50949"/>
    </source>
</evidence>
<dbReference type="RefSeq" id="WP_207044413.1">
    <property type="nucleotide sequence ID" value="NZ_JAFLNC010000002.1"/>
</dbReference>
<keyword evidence="5" id="KW-0804">Transcription</keyword>
<evidence type="ECO:0000313" key="7">
    <source>
        <dbReference type="EMBL" id="MBO0333721.1"/>
    </source>
</evidence>
<dbReference type="Gene3D" id="1.10.10.10">
    <property type="entry name" value="Winged helix-like DNA-binding domain superfamily/Winged helix DNA-binding domain"/>
    <property type="match status" value="1"/>
</dbReference>
<dbReference type="PANTHER" id="PTHR46577:SF1">
    <property type="entry name" value="HTH-TYPE TRANSCRIPTIONAL REGULATORY PROTEIN GABR"/>
    <property type="match status" value="1"/>
</dbReference>
<comment type="similarity">
    <text evidence="1">In the C-terminal section; belongs to the class-I pyridoxal-phosphate-dependent aminotransferase family.</text>
</comment>
<keyword evidence="4" id="KW-0238">DNA-binding</keyword>
<evidence type="ECO:0000256" key="5">
    <source>
        <dbReference type="ARBA" id="ARBA00023163"/>
    </source>
</evidence>
<comment type="caution">
    <text evidence="7">The sequence shown here is derived from an EMBL/GenBank/DDBJ whole genome shotgun (WGS) entry which is preliminary data.</text>
</comment>
<feature type="domain" description="HTH gntR-type" evidence="6">
    <location>
        <begin position="11"/>
        <end position="79"/>
    </location>
</feature>
<dbReference type="PANTHER" id="PTHR46577">
    <property type="entry name" value="HTH-TYPE TRANSCRIPTIONAL REGULATORY PROTEIN GABR"/>
    <property type="match status" value="1"/>
</dbReference>
<dbReference type="SUPFAM" id="SSF53383">
    <property type="entry name" value="PLP-dependent transferases"/>
    <property type="match status" value="1"/>
</dbReference>
<protein>
    <submittedName>
        <fullName evidence="7">PLP-dependent aminotransferase family protein</fullName>
    </submittedName>
</protein>
<reference evidence="7 8" key="1">
    <citation type="submission" date="2021-03" db="EMBL/GenBank/DDBJ databases">
        <title>Sneathiella sp. CAU 1612 isolated from Kang Won-do.</title>
        <authorList>
            <person name="Kim W."/>
        </authorList>
    </citation>
    <scope>NUCLEOTIDE SEQUENCE [LARGE SCALE GENOMIC DNA]</scope>
    <source>
        <strain evidence="7 8">CAU 1612</strain>
    </source>
</reference>
<evidence type="ECO:0000313" key="8">
    <source>
        <dbReference type="Proteomes" id="UP000664761"/>
    </source>
</evidence>
<keyword evidence="3" id="KW-0805">Transcription regulation</keyword>
<keyword evidence="8" id="KW-1185">Reference proteome</keyword>
<evidence type="ECO:0000256" key="3">
    <source>
        <dbReference type="ARBA" id="ARBA00023015"/>
    </source>
</evidence>
<dbReference type="SMART" id="SM00345">
    <property type="entry name" value="HTH_GNTR"/>
    <property type="match status" value="1"/>
</dbReference>